<evidence type="ECO:0000256" key="3">
    <source>
        <dbReference type="ARBA" id="ARBA00023002"/>
    </source>
</evidence>
<comment type="caution">
    <text evidence="6">The sequence shown here is derived from an EMBL/GenBank/DDBJ whole genome shotgun (WGS) entry which is preliminary data.</text>
</comment>
<reference evidence="7" key="1">
    <citation type="journal article" date="2014" name="Genome Announc.">
        <title>Genome Sequence of Arthrobacter siccitolerans 4J27, a Xeroprotectant-Producing Desiccation-Tolerant Microorganism.</title>
        <authorList>
            <person name="Manzanera M."/>
            <person name="Santa-Cruz-Calvo L."/>
            <person name="Vilchez J.I."/>
            <person name="Garcia-Fontana C."/>
            <person name="Silva-Castro G.A."/>
            <person name="Calvo C."/>
            <person name="Gonzalez-Lopez J."/>
        </authorList>
    </citation>
    <scope>NUCLEOTIDE SEQUENCE [LARGE SCALE GENOMIC DNA]</scope>
    <source>
        <strain evidence="7">4J27</strain>
    </source>
</reference>
<evidence type="ECO:0000259" key="5">
    <source>
        <dbReference type="Pfam" id="PF00296"/>
    </source>
</evidence>
<dbReference type="Pfam" id="PF00296">
    <property type="entry name" value="Bac_luciferase"/>
    <property type="match status" value="1"/>
</dbReference>
<keyword evidence="7" id="KW-1185">Reference proteome</keyword>
<dbReference type="InterPro" id="IPR050172">
    <property type="entry name" value="SsuD_RutA_monooxygenase"/>
</dbReference>
<evidence type="ECO:0000256" key="1">
    <source>
        <dbReference type="ARBA" id="ARBA00022630"/>
    </source>
</evidence>
<dbReference type="GO" id="GO:0046306">
    <property type="term" value="P:alkanesulfonate catabolic process"/>
    <property type="evidence" value="ECO:0007669"/>
    <property type="project" value="TreeGrafter"/>
</dbReference>
<dbReference type="STRING" id="861266.ARTSIC4J27_396"/>
<proteinExistence type="predicted"/>
<dbReference type="Gene3D" id="3.20.20.30">
    <property type="entry name" value="Luciferase-like domain"/>
    <property type="match status" value="1"/>
</dbReference>
<protein>
    <recommendedName>
        <fullName evidence="5">Luciferase-like domain-containing protein</fullName>
    </recommendedName>
</protein>
<dbReference type="AlphaFoldDB" id="A0A024GX22"/>
<accession>A0A024GX22</accession>
<name>A0A024GX22_9MICC</name>
<dbReference type="InterPro" id="IPR036661">
    <property type="entry name" value="Luciferase-like_sf"/>
</dbReference>
<dbReference type="PANTHER" id="PTHR42847:SF4">
    <property type="entry name" value="ALKANESULFONATE MONOOXYGENASE-RELATED"/>
    <property type="match status" value="1"/>
</dbReference>
<evidence type="ECO:0000256" key="2">
    <source>
        <dbReference type="ARBA" id="ARBA00022643"/>
    </source>
</evidence>
<dbReference type="PANTHER" id="PTHR42847">
    <property type="entry name" value="ALKANESULFONATE MONOOXYGENASE"/>
    <property type="match status" value="1"/>
</dbReference>
<dbReference type="Proteomes" id="UP000035722">
    <property type="component" value="Unassembled WGS sequence"/>
</dbReference>
<gene>
    <name evidence="6" type="ORF">ARTSIC4J27_396</name>
</gene>
<organism evidence="6 7">
    <name type="scientific">Pseudarthrobacter siccitolerans</name>
    <dbReference type="NCBI Taxonomy" id="861266"/>
    <lineage>
        <taxon>Bacteria</taxon>
        <taxon>Bacillati</taxon>
        <taxon>Actinomycetota</taxon>
        <taxon>Actinomycetes</taxon>
        <taxon>Micrococcales</taxon>
        <taxon>Micrococcaceae</taxon>
        <taxon>Pseudarthrobacter</taxon>
    </lineage>
</organism>
<dbReference type="SUPFAM" id="SSF51679">
    <property type="entry name" value="Bacterial luciferase-like"/>
    <property type="match status" value="1"/>
</dbReference>
<keyword evidence="4" id="KW-0503">Monooxygenase</keyword>
<keyword evidence="1" id="KW-0285">Flavoprotein</keyword>
<dbReference type="InterPro" id="IPR011251">
    <property type="entry name" value="Luciferase-like_dom"/>
</dbReference>
<keyword evidence="2" id="KW-0288">FMN</keyword>
<evidence type="ECO:0000313" key="7">
    <source>
        <dbReference type="Proteomes" id="UP000035722"/>
    </source>
</evidence>
<dbReference type="EMBL" id="CAQI01000027">
    <property type="protein sequence ID" value="CCQ44470.1"/>
    <property type="molecule type" value="Genomic_DNA"/>
</dbReference>
<evidence type="ECO:0000256" key="4">
    <source>
        <dbReference type="ARBA" id="ARBA00023033"/>
    </source>
</evidence>
<sequence length="50" mass="5433">MAAKMVATVDHISGGRMELNATAGYFKPEFNMFGMEIAEHGRRSISPMSG</sequence>
<feature type="domain" description="Luciferase-like" evidence="5">
    <location>
        <begin position="2"/>
        <end position="43"/>
    </location>
</feature>
<evidence type="ECO:0000313" key="6">
    <source>
        <dbReference type="EMBL" id="CCQ44470.1"/>
    </source>
</evidence>
<keyword evidence="3" id="KW-0560">Oxidoreductase</keyword>
<dbReference type="GO" id="GO:0008726">
    <property type="term" value="F:alkanesulfonate monooxygenase activity"/>
    <property type="evidence" value="ECO:0007669"/>
    <property type="project" value="TreeGrafter"/>
</dbReference>